<dbReference type="EMBL" id="ML978073">
    <property type="protein sequence ID" value="KAF2012278.1"/>
    <property type="molecule type" value="Genomic_DNA"/>
</dbReference>
<keyword evidence="2" id="KW-1185">Reference proteome</keyword>
<dbReference type="GeneID" id="54286295"/>
<name>A0A6A5XGH6_9PLEO</name>
<evidence type="ECO:0000313" key="1">
    <source>
        <dbReference type="EMBL" id="KAF2012278.1"/>
    </source>
</evidence>
<reference evidence="1" key="1">
    <citation type="journal article" date="2020" name="Stud. Mycol.">
        <title>101 Dothideomycetes genomes: a test case for predicting lifestyles and emergence of pathogens.</title>
        <authorList>
            <person name="Haridas S."/>
            <person name="Albert R."/>
            <person name="Binder M."/>
            <person name="Bloem J."/>
            <person name="Labutti K."/>
            <person name="Salamov A."/>
            <person name="Andreopoulos B."/>
            <person name="Baker S."/>
            <person name="Barry K."/>
            <person name="Bills G."/>
            <person name="Bluhm B."/>
            <person name="Cannon C."/>
            <person name="Castanera R."/>
            <person name="Culley D."/>
            <person name="Daum C."/>
            <person name="Ezra D."/>
            <person name="Gonzalez J."/>
            <person name="Henrissat B."/>
            <person name="Kuo A."/>
            <person name="Liang C."/>
            <person name="Lipzen A."/>
            <person name="Lutzoni F."/>
            <person name="Magnuson J."/>
            <person name="Mondo S."/>
            <person name="Nolan M."/>
            <person name="Ohm R."/>
            <person name="Pangilinan J."/>
            <person name="Park H.-J."/>
            <person name="Ramirez L."/>
            <person name="Alfaro M."/>
            <person name="Sun H."/>
            <person name="Tritt A."/>
            <person name="Yoshinaga Y."/>
            <person name="Zwiers L.-H."/>
            <person name="Turgeon B."/>
            <person name="Goodwin S."/>
            <person name="Spatafora J."/>
            <person name="Crous P."/>
            <person name="Grigoriev I."/>
        </authorList>
    </citation>
    <scope>NUCLEOTIDE SEQUENCE</scope>
    <source>
        <strain evidence="1">CBS 175.79</strain>
    </source>
</reference>
<organism evidence="1 2">
    <name type="scientific">Aaosphaeria arxii CBS 175.79</name>
    <dbReference type="NCBI Taxonomy" id="1450172"/>
    <lineage>
        <taxon>Eukaryota</taxon>
        <taxon>Fungi</taxon>
        <taxon>Dikarya</taxon>
        <taxon>Ascomycota</taxon>
        <taxon>Pezizomycotina</taxon>
        <taxon>Dothideomycetes</taxon>
        <taxon>Pleosporomycetidae</taxon>
        <taxon>Pleosporales</taxon>
        <taxon>Pleosporales incertae sedis</taxon>
        <taxon>Aaosphaeria</taxon>
    </lineage>
</organism>
<evidence type="ECO:0000313" key="2">
    <source>
        <dbReference type="Proteomes" id="UP000799778"/>
    </source>
</evidence>
<proteinExistence type="predicted"/>
<dbReference type="Gene3D" id="3.40.30.10">
    <property type="entry name" value="Glutaredoxin"/>
    <property type="match status" value="1"/>
</dbReference>
<gene>
    <name evidence="1" type="ORF">BU24DRAFT_426138</name>
</gene>
<dbReference type="AlphaFoldDB" id="A0A6A5XGH6"/>
<dbReference type="OrthoDB" id="1882547at2759"/>
<accession>A0A6A5XGH6</accession>
<sequence>MLATRLSAARPLACGLRRMAAAAPASGFHSSPRAFVQVGDKIPSVELQEGSPGNKVNIANELKGKGLIIGMSHPSLGHQE</sequence>
<dbReference type="RefSeq" id="XP_033380617.1">
    <property type="nucleotide sequence ID" value="XM_033528898.1"/>
</dbReference>
<protein>
    <submittedName>
        <fullName evidence="1">Uncharacterized protein</fullName>
    </submittedName>
</protein>
<dbReference type="Proteomes" id="UP000799778">
    <property type="component" value="Unassembled WGS sequence"/>
</dbReference>